<organism evidence="1">
    <name type="scientific">marine sediment metagenome</name>
    <dbReference type="NCBI Taxonomy" id="412755"/>
    <lineage>
        <taxon>unclassified sequences</taxon>
        <taxon>metagenomes</taxon>
        <taxon>ecological metagenomes</taxon>
    </lineage>
</organism>
<name>X0UDC8_9ZZZZ</name>
<gene>
    <name evidence="1" type="ORF">S01H1_24835</name>
</gene>
<evidence type="ECO:0000313" key="1">
    <source>
        <dbReference type="EMBL" id="GAF98402.1"/>
    </source>
</evidence>
<dbReference type="EMBL" id="BARS01014958">
    <property type="protein sequence ID" value="GAF98402.1"/>
    <property type="molecule type" value="Genomic_DNA"/>
</dbReference>
<sequence>MLDRPTDNQSRVEYAKLAIKQMAIDAVCDACSGTIGVEIPVKNGKLGKVKRQQVVFQRE</sequence>
<dbReference type="AlphaFoldDB" id="X0UDC8"/>
<reference evidence="1" key="1">
    <citation type="journal article" date="2014" name="Front. Microbiol.">
        <title>High frequency of phylogenetically diverse reductive dehalogenase-homologous genes in deep subseafloor sedimentary metagenomes.</title>
        <authorList>
            <person name="Kawai M."/>
            <person name="Futagami T."/>
            <person name="Toyoda A."/>
            <person name="Takaki Y."/>
            <person name="Nishi S."/>
            <person name="Hori S."/>
            <person name="Arai W."/>
            <person name="Tsubouchi T."/>
            <person name="Morono Y."/>
            <person name="Uchiyama I."/>
            <person name="Ito T."/>
            <person name="Fujiyama A."/>
            <person name="Inagaki F."/>
            <person name="Takami H."/>
        </authorList>
    </citation>
    <scope>NUCLEOTIDE SEQUENCE</scope>
    <source>
        <strain evidence="1">Expedition CK06-06</strain>
    </source>
</reference>
<accession>X0UDC8</accession>
<protein>
    <submittedName>
        <fullName evidence="1">Uncharacterized protein</fullName>
    </submittedName>
</protein>
<proteinExistence type="predicted"/>
<comment type="caution">
    <text evidence="1">The sequence shown here is derived from an EMBL/GenBank/DDBJ whole genome shotgun (WGS) entry which is preliminary data.</text>
</comment>